<dbReference type="PROSITE" id="PS50994">
    <property type="entry name" value="INTEGRASE"/>
    <property type="match status" value="1"/>
</dbReference>
<dbReference type="GO" id="GO:0015074">
    <property type="term" value="P:DNA integration"/>
    <property type="evidence" value="ECO:0007669"/>
    <property type="project" value="InterPro"/>
</dbReference>
<dbReference type="InterPro" id="IPR001584">
    <property type="entry name" value="Integrase_cat-core"/>
</dbReference>
<dbReference type="Pfam" id="PF00665">
    <property type="entry name" value="rve"/>
    <property type="match status" value="1"/>
</dbReference>
<dbReference type="EMBL" id="DS113218">
    <property type="protein sequence ID" value="EAY18536.1"/>
    <property type="molecule type" value="Genomic_DNA"/>
</dbReference>
<dbReference type="KEGG" id="tva:5464044"/>
<dbReference type="OMA" id="INCFIRT"/>
<evidence type="ECO:0000313" key="2">
    <source>
        <dbReference type="EMBL" id="EAY18536.1"/>
    </source>
</evidence>
<evidence type="ECO:0000259" key="1">
    <source>
        <dbReference type="PROSITE" id="PS50994"/>
    </source>
</evidence>
<dbReference type="Proteomes" id="UP000001542">
    <property type="component" value="Unassembled WGS sequence"/>
</dbReference>
<accession>A2DMB6</accession>
<dbReference type="AlphaFoldDB" id="A2DMB6"/>
<dbReference type="VEuPathDB" id="TrichDB:TVAG_083920"/>
<keyword evidence="3" id="KW-1185">Reference proteome</keyword>
<dbReference type="InParanoid" id="A2DMB6"/>
<evidence type="ECO:0000313" key="3">
    <source>
        <dbReference type="Proteomes" id="UP000001542"/>
    </source>
</evidence>
<gene>
    <name evidence="2" type="ORF">TVAG_083920</name>
</gene>
<dbReference type="OrthoDB" id="427924at2759"/>
<reference evidence="2" key="1">
    <citation type="submission" date="2006-10" db="EMBL/GenBank/DDBJ databases">
        <authorList>
            <person name="Amadeo P."/>
            <person name="Zhao Q."/>
            <person name="Wortman J."/>
            <person name="Fraser-Liggett C."/>
            <person name="Carlton J."/>
        </authorList>
    </citation>
    <scope>NUCLEOTIDE SEQUENCE</scope>
    <source>
        <strain evidence="2">G3</strain>
    </source>
</reference>
<protein>
    <submittedName>
        <fullName evidence="2">Integrase core domain containing protein</fullName>
    </submittedName>
</protein>
<dbReference type="PANTHER" id="PTHR46585">
    <property type="entry name" value="INTEGRASE CORE DOMAIN CONTAINING PROTEIN"/>
    <property type="match status" value="1"/>
</dbReference>
<dbReference type="Gene3D" id="3.30.420.10">
    <property type="entry name" value="Ribonuclease H-like superfamily/Ribonuclease H"/>
    <property type="match status" value="1"/>
</dbReference>
<sequence>MSLKEVFESSPWRSFKKFYEAAKNAGFNDRTEIKRFYDENIVHQVKVNPYDYYLPIYSKTHDAYQFDTLVQSKKGRKPPFLIFINVNTRKAFAYIMKNKGTKEVLRVLQTFVAEHHPTSLTSDQDSAYLSNEITKFLIKHNVTHYTTEDHNHNILGIINCFIRTLRDLNKERDFTEESMNKVINAYNKSTHNSTGFKPNEMTSKEEDEYIKQKRMLTEERRSSSLLPGTKVRIILEHKPHEKVRNQLSDDYYIVDSSQGNGYLIKAADHSVAFYPRFRLVESENGRLAKTVDEAKRGIVNKIVSYDEDKDEYTVVYEGGVDDKIPSRNLRESNPTHLSELEKDYWKDKNKPKLIKKFL</sequence>
<dbReference type="SUPFAM" id="SSF53098">
    <property type="entry name" value="Ribonuclease H-like"/>
    <property type="match status" value="1"/>
</dbReference>
<proteinExistence type="predicted"/>
<dbReference type="PANTHER" id="PTHR46585:SF1">
    <property type="entry name" value="CHROMO DOMAIN-CONTAINING PROTEIN"/>
    <property type="match status" value="1"/>
</dbReference>
<reference evidence="2" key="2">
    <citation type="journal article" date="2007" name="Science">
        <title>Draft genome sequence of the sexually transmitted pathogen Trichomonas vaginalis.</title>
        <authorList>
            <person name="Carlton J.M."/>
            <person name="Hirt R.P."/>
            <person name="Silva J.C."/>
            <person name="Delcher A.L."/>
            <person name="Schatz M."/>
            <person name="Zhao Q."/>
            <person name="Wortman J.R."/>
            <person name="Bidwell S.L."/>
            <person name="Alsmark U.C.M."/>
            <person name="Besteiro S."/>
            <person name="Sicheritz-Ponten T."/>
            <person name="Noel C.J."/>
            <person name="Dacks J.B."/>
            <person name="Foster P.G."/>
            <person name="Simillion C."/>
            <person name="Van de Peer Y."/>
            <person name="Miranda-Saavedra D."/>
            <person name="Barton G.J."/>
            <person name="Westrop G.D."/>
            <person name="Mueller S."/>
            <person name="Dessi D."/>
            <person name="Fiori P.L."/>
            <person name="Ren Q."/>
            <person name="Paulsen I."/>
            <person name="Zhang H."/>
            <person name="Bastida-Corcuera F.D."/>
            <person name="Simoes-Barbosa A."/>
            <person name="Brown M.T."/>
            <person name="Hayes R.D."/>
            <person name="Mukherjee M."/>
            <person name="Okumura C.Y."/>
            <person name="Schneider R."/>
            <person name="Smith A.J."/>
            <person name="Vanacova S."/>
            <person name="Villalvazo M."/>
            <person name="Haas B.J."/>
            <person name="Pertea M."/>
            <person name="Feldblyum T.V."/>
            <person name="Utterback T.R."/>
            <person name="Shu C.L."/>
            <person name="Osoegawa K."/>
            <person name="de Jong P.J."/>
            <person name="Hrdy I."/>
            <person name="Horvathova L."/>
            <person name="Zubacova Z."/>
            <person name="Dolezal P."/>
            <person name="Malik S.B."/>
            <person name="Logsdon J.M. Jr."/>
            <person name="Henze K."/>
            <person name="Gupta A."/>
            <person name="Wang C.C."/>
            <person name="Dunne R.L."/>
            <person name="Upcroft J.A."/>
            <person name="Upcroft P."/>
            <person name="White O."/>
            <person name="Salzberg S.L."/>
            <person name="Tang P."/>
            <person name="Chiu C.-H."/>
            <person name="Lee Y.-S."/>
            <person name="Embley T.M."/>
            <person name="Coombs G.H."/>
            <person name="Mottram J.C."/>
            <person name="Tachezy J."/>
            <person name="Fraser-Liggett C.M."/>
            <person name="Johnson P.J."/>
        </authorList>
    </citation>
    <scope>NUCLEOTIDE SEQUENCE [LARGE SCALE GENOMIC DNA]</scope>
    <source>
        <strain evidence="2">G3</strain>
    </source>
</reference>
<dbReference type="GO" id="GO:0003676">
    <property type="term" value="F:nucleic acid binding"/>
    <property type="evidence" value="ECO:0007669"/>
    <property type="project" value="InterPro"/>
</dbReference>
<name>A2DMB6_TRIV3</name>
<organism evidence="2 3">
    <name type="scientific">Trichomonas vaginalis (strain ATCC PRA-98 / G3)</name>
    <dbReference type="NCBI Taxonomy" id="412133"/>
    <lineage>
        <taxon>Eukaryota</taxon>
        <taxon>Metamonada</taxon>
        <taxon>Parabasalia</taxon>
        <taxon>Trichomonadida</taxon>
        <taxon>Trichomonadidae</taxon>
        <taxon>Trichomonas</taxon>
    </lineage>
</organism>
<feature type="domain" description="Integrase catalytic" evidence="1">
    <location>
        <begin position="51"/>
        <end position="206"/>
    </location>
</feature>
<dbReference type="VEuPathDB" id="TrichDB:TVAGG3_0983360"/>
<dbReference type="InterPro" id="IPR036397">
    <property type="entry name" value="RNaseH_sf"/>
</dbReference>
<dbReference type="InterPro" id="IPR012337">
    <property type="entry name" value="RNaseH-like_sf"/>
</dbReference>
<dbReference type="RefSeq" id="XP_001579522.1">
    <property type="nucleotide sequence ID" value="XM_001579472.1"/>
</dbReference>